<reference evidence="1" key="1">
    <citation type="submission" date="2021-02" db="EMBL/GenBank/DDBJ databases">
        <authorList>
            <person name="Dougan E. K."/>
            <person name="Rhodes N."/>
            <person name="Thang M."/>
            <person name="Chan C."/>
        </authorList>
    </citation>
    <scope>NUCLEOTIDE SEQUENCE</scope>
</reference>
<accession>A0A812WMM0</accession>
<keyword evidence="2" id="KW-1185">Reference proteome</keyword>
<feature type="non-terminal residue" evidence="1">
    <location>
        <position position="150"/>
    </location>
</feature>
<organism evidence="1 2">
    <name type="scientific">Symbiodinium pilosum</name>
    <name type="common">Dinoflagellate</name>
    <dbReference type="NCBI Taxonomy" id="2952"/>
    <lineage>
        <taxon>Eukaryota</taxon>
        <taxon>Sar</taxon>
        <taxon>Alveolata</taxon>
        <taxon>Dinophyceae</taxon>
        <taxon>Suessiales</taxon>
        <taxon>Symbiodiniaceae</taxon>
        <taxon>Symbiodinium</taxon>
    </lineage>
</organism>
<feature type="non-terminal residue" evidence="1">
    <location>
        <position position="1"/>
    </location>
</feature>
<dbReference type="EMBL" id="CAJNIZ010044663">
    <property type="protein sequence ID" value="CAE7697107.1"/>
    <property type="molecule type" value="Genomic_DNA"/>
</dbReference>
<dbReference type="Proteomes" id="UP000649617">
    <property type="component" value="Unassembled WGS sequence"/>
</dbReference>
<dbReference type="AlphaFoldDB" id="A0A812WMM0"/>
<name>A0A812WMM0_SYMPI</name>
<sequence length="150" mass="16490">VRHFVGLRCPPGNALPSGSDTSFGASGDVSAVEWIGDKSVQEMRLRFLGEADVESTEENESKWKRLDLFEGEYLRLLRGRTHDLAKPSWLMWVTNFGRCLSLGGPVANPVPTFSFACSEGHEIIGTSMGPGGEIIGIEQRSLPRSRQINK</sequence>
<evidence type="ECO:0000313" key="2">
    <source>
        <dbReference type="Proteomes" id="UP000649617"/>
    </source>
</evidence>
<dbReference type="OrthoDB" id="425177at2759"/>
<proteinExistence type="predicted"/>
<evidence type="ECO:0000313" key="1">
    <source>
        <dbReference type="EMBL" id="CAE7697107.1"/>
    </source>
</evidence>
<protein>
    <submittedName>
        <fullName evidence="1">GABRQ protein</fullName>
    </submittedName>
</protein>
<comment type="caution">
    <text evidence="1">The sequence shown here is derived from an EMBL/GenBank/DDBJ whole genome shotgun (WGS) entry which is preliminary data.</text>
</comment>
<gene>
    <name evidence="1" type="primary">GABRQ</name>
    <name evidence="1" type="ORF">SPIL2461_LOCUS19572</name>
</gene>